<dbReference type="PROSITE" id="PS00122">
    <property type="entry name" value="CARBOXYLESTERASE_B_1"/>
    <property type="match status" value="1"/>
</dbReference>
<comment type="similarity">
    <text evidence="3">Belongs to the type-B carboxylesterase/lipase family.</text>
</comment>
<dbReference type="InterPro" id="IPR002018">
    <property type="entry name" value="CarbesteraseB"/>
</dbReference>
<dbReference type="PROSITE" id="PS00941">
    <property type="entry name" value="CARBOXYLESTERASE_B_2"/>
    <property type="match status" value="1"/>
</dbReference>
<dbReference type="AlphaFoldDB" id="A0A8J2Q600"/>
<evidence type="ECO:0000256" key="2">
    <source>
        <dbReference type="ARBA" id="ARBA00023180"/>
    </source>
</evidence>
<keyword evidence="7" id="KW-1185">Reference proteome</keyword>
<keyword evidence="2" id="KW-0325">Glycoprotein</keyword>
<dbReference type="PANTHER" id="PTHR11559">
    <property type="entry name" value="CARBOXYLESTERASE"/>
    <property type="match status" value="1"/>
</dbReference>
<organism evidence="6 7">
    <name type="scientific">Allacma fusca</name>
    <dbReference type="NCBI Taxonomy" id="39272"/>
    <lineage>
        <taxon>Eukaryota</taxon>
        <taxon>Metazoa</taxon>
        <taxon>Ecdysozoa</taxon>
        <taxon>Arthropoda</taxon>
        <taxon>Hexapoda</taxon>
        <taxon>Collembola</taxon>
        <taxon>Symphypleona</taxon>
        <taxon>Sminthuridae</taxon>
        <taxon>Allacma</taxon>
    </lineage>
</organism>
<evidence type="ECO:0000256" key="4">
    <source>
        <dbReference type="SAM" id="Phobius"/>
    </source>
</evidence>
<keyword evidence="4" id="KW-0472">Membrane</keyword>
<dbReference type="EMBL" id="CAJVCH010570638">
    <property type="protein sequence ID" value="CAG7835486.1"/>
    <property type="molecule type" value="Genomic_DNA"/>
</dbReference>
<keyword evidence="4" id="KW-0812">Transmembrane</keyword>
<evidence type="ECO:0000313" key="6">
    <source>
        <dbReference type="EMBL" id="CAG7835486.1"/>
    </source>
</evidence>
<proteinExistence type="inferred from homology"/>
<dbReference type="InterPro" id="IPR050309">
    <property type="entry name" value="Type-B_Carboxylest/Lipase"/>
</dbReference>
<dbReference type="Proteomes" id="UP000708208">
    <property type="component" value="Unassembled WGS sequence"/>
</dbReference>
<accession>A0A8J2Q600</accession>
<feature type="domain" description="Carboxylesterase type B" evidence="5">
    <location>
        <begin position="88"/>
        <end position="596"/>
    </location>
</feature>
<dbReference type="Pfam" id="PF00135">
    <property type="entry name" value="COesterase"/>
    <property type="match status" value="1"/>
</dbReference>
<gene>
    <name evidence="6" type="ORF">AFUS01_LOCUS44851</name>
</gene>
<evidence type="ECO:0000256" key="1">
    <source>
        <dbReference type="ARBA" id="ARBA00022487"/>
    </source>
</evidence>
<name>A0A8J2Q600_9HEXA</name>
<keyword evidence="1" id="KW-0719">Serine esterase</keyword>
<sequence>MTTSEIKVVRQLQHVLSNFKYRVIIGLGAVVVSVVLLSVTIQTGSEDKINLGKNLRRAVPELDLTILGSGNEAFLQVTDQKEGGEINPPIVRISGQGRVRGTVLNSRKNRNYDAFYNIPYARPPVGRLRFEPPKSPRRWFGIRDASKPGKECIQKEKYSPLNIPAGEEDCLYLNIYRPHVPETSQNKPLPVMLYIHGGGVYGNGTRYGAKYFMDEDVILVTFEYRLGILGHFTTGTSEYPGNIGGRDRIQALKWLQDNIAAFGGDPKRVVIFGNSSGAMYVHELLFSPMSEGLFSKAIIQSGTTLPRNRVLSNSAATIRTVTEQVGCGAHVNRTQRLLRCLRKVNATEIVLNPLQASFDGVQIEPLAKQGDVSESYMPDSPWNMIQAGGSHKVPVIIGVNSLEVLDPTILELLFGPNGPEIMEDRWNEVVPLLLEVPDDDNHTMASALYDVYIGDDGITTDSAMGVWNLSADTVLHSSRVSGMLHSKTTGSPVYFYWLSKEPAKSYGSTTKDIYPAHGASHADELQYMFLYYGYPEITTTSPWFPFSETLVKLWASFASTGQPATPSVQWDPIDLADDGMKWFQLDDEMKTVEYFTERMLVWDEFIPQLYIVNSTAVKDSV</sequence>
<evidence type="ECO:0000313" key="7">
    <source>
        <dbReference type="Proteomes" id="UP000708208"/>
    </source>
</evidence>
<dbReference type="GO" id="GO:0052689">
    <property type="term" value="F:carboxylic ester hydrolase activity"/>
    <property type="evidence" value="ECO:0007669"/>
    <property type="project" value="UniProtKB-KW"/>
</dbReference>
<reference evidence="6" key="1">
    <citation type="submission" date="2021-06" db="EMBL/GenBank/DDBJ databases">
        <authorList>
            <person name="Hodson N. C."/>
            <person name="Mongue J. A."/>
            <person name="Jaron S. K."/>
        </authorList>
    </citation>
    <scope>NUCLEOTIDE SEQUENCE</scope>
</reference>
<dbReference type="OrthoDB" id="19653at2759"/>
<feature type="transmembrane region" description="Helical" evidence="4">
    <location>
        <begin position="21"/>
        <end position="41"/>
    </location>
</feature>
<dbReference type="EC" id="3.1.1.-" evidence="3"/>
<protein>
    <recommendedName>
        <fullName evidence="3">Carboxylic ester hydrolase</fullName>
        <ecNumber evidence="3">3.1.1.-</ecNumber>
    </recommendedName>
</protein>
<keyword evidence="3" id="KW-0378">Hydrolase</keyword>
<keyword evidence="4" id="KW-1133">Transmembrane helix</keyword>
<comment type="caution">
    <text evidence="6">The sequence shown here is derived from an EMBL/GenBank/DDBJ whole genome shotgun (WGS) entry which is preliminary data.</text>
</comment>
<evidence type="ECO:0000259" key="5">
    <source>
        <dbReference type="Pfam" id="PF00135"/>
    </source>
</evidence>
<dbReference type="InterPro" id="IPR019819">
    <property type="entry name" value="Carboxylesterase_B_CS"/>
</dbReference>
<dbReference type="InterPro" id="IPR019826">
    <property type="entry name" value="Carboxylesterase_B_AS"/>
</dbReference>
<evidence type="ECO:0000256" key="3">
    <source>
        <dbReference type="RuleBase" id="RU361235"/>
    </source>
</evidence>